<dbReference type="AlphaFoldDB" id="Q3IV75"/>
<name>Q3IV75_CERS4</name>
<dbReference type="SMART" id="SM00953">
    <property type="entry name" value="RES"/>
    <property type="match status" value="1"/>
</dbReference>
<keyword evidence="2" id="KW-0614">Plasmid</keyword>
<dbReference type="Pfam" id="PF08808">
    <property type="entry name" value="RES"/>
    <property type="match status" value="1"/>
</dbReference>
<geneLocation type="plasmid" evidence="3">
    <name>pRS241c</name>
</geneLocation>
<keyword evidence="3" id="KW-1185">Reference proteome</keyword>
<reference evidence="3" key="1">
    <citation type="submission" date="2005-09" db="EMBL/GenBank/DDBJ databases">
        <title>Complete sequence of plasmid C of Rhodobacter sphaeroides 2.4.1.</title>
        <authorList>
            <person name="Copeland A."/>
            <person name="Lucas S."/>
            <person name="Lapidus A."/>
            <person name="Barry K."/>
            <person name="Detter J.C."/>
            <person name="Glavina T."/>
            <person name="Hammon N."/>
            <person name="Israni S."/>
            <person name="Pitluck S."/>
            <person name="Richardson P."/>
            <person name="Mackenzie C."/>
            <person name="Choudhary M."/>
            <person name="Larimer F."/>
            <person name="Hauser L.J."/>
            <person name="Land M."/>
            <person name="Donohue T.J."/>
            <person name="Kaplan S."/>
        </authorList>
    </citation>
    <scope>NUCLEOTIDE SEQUENCE [LARGE SCALE GENOMIC DNA]</scope>
    <source>
        <strain evidence="3">ATCC 17023 / DSM 158 / JCM 6121 / CCUG 31486 / LMG 2827 / NBRC 12203 / NCIMB 8253 / ATH 2.4.1.</strain>
        <plasmid evidence="3">pRS241c</plasmid>
    </source>
</reference>
<dbReference type="GeneID" id="3711956"/>
<accession>Q3IV75</accession>
<dbReference type="EnsemblBacteria" id="ABA81559">
    <property type="protein sequence ID" value="ABA81559"/>
    <property type="gene ID" value="RSP_4082"/>
</dbReference>
<dbReference type="RefSeq" id="WP_011331366.1">
    <property type="nucleotide sequence ID" value="NC_007489.1"/>
</dbReference>
<gene>
    <name evidence="2" type="ORF">RSP_4082</name>
</gene>
<organism evidence="2 3">
    <name type="scientific">Cereibacter sphaeroides (strain ATCC 17023 / DSM 158 / JCM 6121 / CCUG 31486 / LMG 2827 / NBRC 12203 / NCIMB 8253 / ATH 2.4.1.)</name>
    <name type="common">Rhodobacter sphaeroides</name>
    <dbReference type="NCBI Taxonomy" id="272943"/>
    <lineage>
        <taxon>Bacteria</taxon>
        <taxon>Pseudomonadati</taxon>
        <taxon>Pseudomonadota</taxon>
        <taxon>Alphaproteobacteria</taxon>
        <taxon>Rhodobacterales</taxon>
        <taxon>Paracoccaceae</taxon>
        <taxon>Cereibacter</taxon>
    </lineage>
</organism>
<sequence length="235" mass="26236">MRQTDISDRALVRLLPATYHKPPALRGLVDTDDELDILAQIEGLTSGRLLAERGRNPHLDPRELAWQRRSRDLRIYGNSHVNAAFTYTRTGGNRFNTEERGAWYCAWDVMVSVSEVAWHRTRELGFMGSFTDSARYVELLADFIGVFDDLTDEPGHPVLHPDPAVGYPEGQSLAQHLRRAGSRGLIYPSVRAPAPGGNCLVCFDPRAIQNVRPGASWDLVWDGTPHYSIMAVAAE</sequence>
<feature type="domain" description="RES" evidence="1">
    <location>
        <begin position="84"/>
        <end position="214"/>
    </location>
</feature>
<dbReference type="InterPro" id="IPR014914">
    <property type="entry name" value="RES_dom"/>
</dbReference>
<dbReference type="EMBL" id="CP000146">
    <property type="protein sequence ID" value="ABA81559.1"/>
    <property type="molecule type" value="Genomic_DNA"/>
</dbReference>
<protein>
    <submittedName>
        <fullName evidence="2">RES domain-containing protein</fullName>
    </submittedName>
</protein>
<evidence type="ECO:0000313" key="2">
    <source>
        <dbReference type="EMBL" id="ABA81559.1"/>
    </source>
</evidence>
<proteinExistence type="predicted"/>
<dbReference type="OrthoDB" id="9795903at2"/>
<dbReference type="Proteomes" id="UP000002703">
    <property type="component" value="Plasmid C"/>
</dbReference>
<dbReference type="PhylomeDB" id="Q3IV75"/>
<dbReference type="KEGG" id="rsp:RSP_4082"/>
<evidence type="ECO:0000313" key="3">
    <source>
        <dbReference type="Proteomes" id="UP000002703"/>
    </source>
</evidence>
<dbReference type="PATRIC" id="fig|272943.9.peg.143"/>
<evidence type="ECO:0000259" key="1">
    <source>
        <dbReference type="SMART" id="SM00953"/>
    </source>
</evidence>